<dbReference type="AlphaFoldDB" id="W2WTG1"/>
<dbReference type="InterPro" id="IPR012337">
    <property type="entry name" value="RNaseH-like_sf"/>
</dbReference>
<dbReference type="OrthoDB" id="118710at2759"/>
<dbReference type="Proteomes" id="UP000018958">
    <property type="component" value="Unassembled WGS sequence"/>
</dbReference>
<evidence type="ECO:0008006" key="4">
    <source>
        <dbReference type="Google" id="ProtNLM"/>
    </source>
</evidence>
<evidence type="ECO:0000313" key="3">
    <source>
        <dbReference type="Proteomes" id="UP000018958"/>
    </source>
</evidence>
<protein>
    <recommendedName>
        <fullName evidence="4">HAT C-terminal dimerisation domain-containing protein</fullName>
    </recommendedName>
</protein>
<name>W2WTG1_PHYNI</name>
<feature type="region of interest" description="Disordered" evidence="1">
    <location>
        <begin position="199"/>
        <end position="222"/>
    </location>
</feature>
<gene>
    <name evidence="2" type="ORF">F441_11153</name>
</gene>
<sequence length="279" mass="31199">MDELLKAKQAIAEEKAILAKRRLQNAFDEAPDASKRLQNIHRCRFLKILVYEYSSTLLPMLGGIILDSSGATQLQEDKIFIAAELRASLIAPIFSSCEYYCITTDIWTSRRAQSFMALTLHYTWTEDVMFCNWTLEMESFPGIHTGARIAASLDNMLEQRELSSAMCAILLRDVQDGALLRFKMPSELDTTDVSQNFHADQTSEQPADVQNQDSFADTDGQISQPEQTASITALEEFSVNAHAKLPVAAQTALIQVRRSSEIQCTGYILSQVCQSNELT</sequence>
<evidence type="ECO:0000313" key="2">
    <source>
        <dbReference type="EMBL" id="ETP13820.1"/>
    </source>
</evidence>
<dbReference type="SUPFAM" id="SSF53098">
    <property type="entry name" value="Ribonuclease H-like"/>
    <property type="match status" value="1"/>
</dbReference>
<dbReference type="EMBL" id="ANIX01002217">
    <property type="protein sequence ID" value="ETP13820.1"/>
    <property type="molecule type" value="Genomic_DNA"/>
</dbReference>
<organism evidence="2 3">
    <name type="scientific">Phytophthora nicotianae CJ01A1</name>
    <dbReference type="NCBI Taxonomy" id="1317063"/>
    <lineage>
        <taxon>Eukaryota</taxon>
        <taxon>Sar</taxon>
        <taxon>Stramenopiles</taxon>
        <taxon>Oomycota</taxon>
        <taxon>Peronosporomycetes</taxon>
        <taxon>Peronosporales</taxon>
        <taxon>Peronosporaceae</taxon>
        <taxon>Phytophthora</taxon>
    </lineage>
</organism>
<reference evidence="2 3" key="1">
    <citation type="submission" date="2013-11" db="EMBL/GenBank/DDBJ databases">
        <title>The Genome Sequence of Phytophthora parasitica CJ01A1.</title>
        <authorList>
            <consortium name="The Broad Institute Genomics Platform"/>
            <person name="Russ C."/>
            <person name="Tyler B."/>
            <person name="Panabieres F."/>
            <person name="Shan W."/>
            <person name="Tripathy S."/>
            <person name="Grunwald N."/>
            <person name="Machado M."/>
            <person name="Johnson C.S."/>
            <person name="Walker B."/>
            <person name="Young S.K."/>
            <person name="Zeng Q."/>
            <person name="Gargeya S."/>
            <person name="Fitzgerald M."/>
            <person name="Haas B."/>
            <person name="Abouelleil A."/>
            <person name="Allen A.W."/>
            <person name="Alvarado L."/>
            <person name="Arachchi H.M."/>
            <person name="Berlin A.M."/>
            <person name="Chapman S.B."/>
            <person name="Gainer-Dewar J."/>
            <person name="Goldberg J."/>
            <person name="Griggs A."/>
            <person name="Gujja S."/>
            <person name="Hansen M."/>
            <person name="Howarth C."/>
            <person name="Imamovic A."/>
            <person name="Ireland A."/>
            <person name="Larimer J."/>
            <person name="McCowan C."/>
            <person name="Murphy C."/>
            <person name="Pearson M."/>
            <person name="Poon T.W."/>
            <person name="Priest M."/>
            <person name="Roberts A."/>
            <person name="Saif S."/>
            <person name="Shea T."/>
            <person name="Sisk P."/>
            <person name="Sykes S."/>
            <person name="Wortman J."/>
            <person name="Nusbaum C."/>
            <person name="Birren B."/>
        </authorList>
    </citation>
    <scope>NUCLEOTIDE SEQUENCE [LARGE SCALE GENOMIC DNA]</scope>
    <source>
        <strain evidence="2 3">CJ01A1</strain>
    </source>
</reference>
<proteinExistence type="predicted"/>
<evidence type="ECO:0000256" key="1">
    <source>
        <dbReference type="SAM" id="MobiDB-lite"/>
    </source>
</evidence>
<comment type="caution">
    <text evidence="2">The sequence shown here is derived from an EMBL/GenBank/DDBJ whole genome shotgun (WGS) entry which is preliminary data.</text>
</comment>
<accession>W2WTG1</accession>